<evidence type="ECO:0000313" key="2">
    <source>
        <dbReference type="Proteomes" id="UP000067711"/>
    </source>
</evidence>
<reference evidence="1 2" key="1">
    <citation type="submission" date="2015-12" db="EMBL/GenBank/DDBJ databases">
        <title>Diversity of Burkholderia near neighbor genomes.</title>
        <authorList>
            <person name="Sahl J."/>
            <person name="Wagner D."/>
            <person name="Keim P."/>
        </authorList>
    </citation>
    <scope>NUCLEOTIDE SEQUENCE [LARGE SCALE GENOMIC DNA]</scope>
    <source>
        <strain evidence="1 2">BDU8</strain>
    </source>
</reference>
<protein>
    <submittedName>
        <fullName evidence="1">Uncharacterized protein</fullName>
    </submittedName>
</protein>
<dbReference type="AlphaFoldDB" id="A0A1B4G215"/>
<accession>A0A1B4G215</accession>
<organism evidence="1 2">
    <name type="scientific">Burkholderia mayonis</name>
    <dbReference type="NCBI Taxonomy" id="1385591"/>
    <lineage>
        <taxon>Bacteria</taxon>
        <taxon>Pseudomonadati</taxon>
        <taxon>Pseudomonadota</taxon>
        <taxon>Betaproteobacteria</taxon>
        <taxon>Burkholderiales</taxon>
        <taxon>Burkholderiaceae</taxon>
        <taxon>Burkholderia</taxon>
        <taxon>pseudomallei group</taxon>
    </lineage>
</organism>
<name>A0A1B4G215_9BURK</name>
<gene>
    <name evidence="1" type="ORF">WS71_22105</name>
</gene>
<sequence length="66" mass="7453">MHVQPPLDSRALTSTRAQRVDRRTLIRMISNFAKRRQPQIAAVRACDACLPFRVTFAYAIHDAAAT</sequence>
<evidence type="ECO:0000313" key="1">
    <source>
        <dbReference type="EMBL" id="AOJ09961.1"/>
    </source>
</evidence>
<dbReference type="Proteomes" id="UP000067711">
    <property type="component" value="Chromosome 1"/>
</dbReference>
<dbReference type="EMBL" id="CP013389">
    <property type="protein sequence ID" value="AOJ09961.1"/>
    <property type="molecule type" value="Genomic_DNA"/>
</dbReference>
<proteinExistence type="predicted"/>